<evidence type="ECO:0000313" key="2">
    <source>
        <dbReference type="Proteomes" id="UP000460558"/>
    </source>
</evidence>
<dbReference type="InterPro" id="IPR025447">
    <property type="entry name" value="DUF4192"/>
</dbReference>
<name>A0ABW9NTU3_9ACTN</name>
<evidence type="ECO:0000313" key="1">
    <source>
        <dbReference type="EMBL" id="MQS36670.1"/>
    </source>
</evidence>
<organism evidence="1 2">
    <name type="scientific">Streptomyces katsurahamanus</name>
    <dbReference type="NCBI Taxonomy" id="2577098"/>
    <lineage>
        <taxon>Bacteria</taxon>
        <taxon>Bacillati</taxon>
        <taxon>Actinomycetota</taxon>
        <taxon>Actinomycetes</taxon>
        <taxon>Kitasatosporales</taxon>
        <taxon>Streptomycetaceae</taxon>
        <taxon>Streptomyces</taxon>
    </lineage>
</organism>
<gene>
    <name evidence="1" type="ORF">FFZ77_13935</name>
</gene>
<dbReference type="EMBL" id="VDEQ01000139">
    <property type="protein sequence ID" value="MQS36670.1"/>
    <property type="molecule type" value="Genomic_DNA"/>
</dbReference>
<feature type="non-terminal residue" evidence="1">
    <location>
        <position position="337"/>
    </location>
</feature>
<protein>
    <submittedName>
        <fullName evidence="1">DUF4192 domain-containing protein</fullName>
    </submittedName>
</protein>
<dbReference type="Pfam" id="PF13830">
    <property type="entry name" value="DUF4192"/>
    <property type="match status" value="1"/>
</dbReference>
<proteinExistence type="predicted"/>
<sequence>MNKHHEPTGHTEDHQVTLRGPAELADALPYMLGYHPTDSVVMVALHGSRGRFGGRVRLGIPHSPNEWPPVARQLAQCLIEGGGRRSKRPDGIVLFLCQDPADGESPRRVMERLRPFAQRLRAACGALDVPVYEALCISGGRFWSYCCPDERCCPAEGNALAVSGTSVMAAAAAYAGVQVRGSLRDMEARFEPLTSPAAGDQRKALDRAAAAVVPRILDQEGRRRVAEETIALAHALMARFAGAPSGPDRLAADRADDLLITHDEAAAVILGLQDRQTRDRGAEWMEGPEAETALRLWRALSRRCVGPYAEHAAAPLTLAGWVSWSVGDEPAARVALG</sequence>
<dbReference type="RefSeq" id="WP_153483431.1">
    <property type="nucleotide sequence ID" value="NZ_VDEQ01000139.1"/>
</dbReference>
<reference evidence="1 2" key="1">
    <citation type="submission" date="2019-06" db="EMBL/GenBank/DDBJ databases">
        <title>Comparative genomics and metabolomics analyses of clavulanic acid producing Streptomyces species provides insight into specialized metabolism and evolution of beta-lactam biosynthetic gene clusters.</title>
        <authorList>
            <person name="Moore M.A."/>
            <person name="Cruz-Morales P."/>
            <person name="Barona Gomez F."/>
            <person name="Kapil T."/>
        </authorList>
    </citation>
    <scope>NUCLEOTIDE SEQUENCE [LARGE SCALE GENOMIC DNA]</scope>
    <source>
        <strain evidence="1 2">T-272</strain>
    </source>
</reference>
<comment type="caution">
    <text evidence="1">The sequence shown here is derived from an EMBL/GenBank/DDBJ whole genome shotgun (WGS) entry which is preliminary data.</text>
</comment>
<dbReference type="Proteomes" id="UP000460558">
    <property type="component" value="Unassembled WGS sequence"/>
</dbReference>
<accession>A0ABW9NTU3</accession>
<keyword evidence="2" id="KW-1185">Reference proteome</keyword>